<dbReference type="AlphaFoldDB" id="A0A3B0Y0X0"/>
<reference evidence="1" key="1">
    <citation type="submission" date="2018-06" db="EMBL/GenBank/DDBJ databases">
        <authorList>
            <person name="Zhirakovskaya E."/>
        </authorList>
    </citation>
    <scope>NUCLEOTIDE SEQUENCE</scope>
</reference>
<protein>
    <submittedName>
        <fullName evidence="1">Uncharacterized protein</fullName>
    </submittedName>
</protein>
<evidence type="ECO:0000313" key="1">
    <source>
        <dbReference type="EMBL" id="VAW74288.1"/>
    </source>
</evidence>
<proteinExistence type="predicted"/>
<sequence length="91" mass="10136">MSKDMMFYCIPQQAYMRTENCMNLRKRPAGKAPAGAQPMLRACEKCTMYPLVDKKKVPTVSLGDYLGGDKPRIANLQAAVNKKIIQASIVK</sequence>
<organism evidence="1">
    <name type="scientific">hydrothermal vent metagenome</name>
    <dbReference type="NCBI Taxonomy" id="652676"/>
    <lineage>
        <taxon>unclassified sequences</taxon>
        <taxon>metagenomes</taxon>
        <taxon>ecological metagenomes</taxon>
    </lineage>
</organism>
<gene>
    <name evidence="1" type="ORF">MNBD_GAMMA14-1778</name>
</gene>
<dbReference type="EMBL" id="UOFM01000092">
    <property type="protein sequence ID" value="VAW74288.1"/>
    <property type="molecule type" value="Genomic_DNA"/>
</dbReference>
<accession>A0A3B0Y0X0</accession>
<name>A0A3B0Y0X0_9ZZZZ</name>